<dbReference type="GO" id="GO:0008408">
    <property type="term" value="F:3'-5' exonuclease activity"/>
    <property type="evidence" value="ECO:0007669"/>
    <property type="project" value="UniProtKB-UniRule"/>
</dbReference>
<evidence type="ECO:0000256" key="8">
    <source>
        <dbReference type="ARBA" id="ARBA00023125"/>
    </source>
</evidence>
<dbReference type="InterPro" id="IPR000212">
    <property type="entry name" value="DNA_helicase_UvrD/REP"/>
</dbReference>
<dbReference type="GO" id="GO:0043138">
    <property type="term" value="F:3'-5' DNA helicase activity"/>
    <property type="evidence" value="ECO:0007669"/>
    <property type="project" value="UniProtKB-UniRule"/>
</dbReference>
<dbReference type="GO" id="GO:0033202">
    <property type="term" value="C:DNA helicase complex"/>
    <property type="evidence" value="ECO:0007669"/>
    <property type="project" value="TreeGrafter"/>
</dbReference>
<dbReference type="OrthoDB" id="9810135at2"/>
<dbReference type="InterPro" id="IPR014152">
    <property type="entry name" value="AddA"/>
</dbReference>
<dbReference type="InterPro" id="IPR011335">
    <property type="entry name" value="Restrct_endonuc-II-like"/>
</dbReference>
<dbReference type="KEGG" id="lje:BUE77_04455"/>
<comment type="cofactor">
    <cofactor evidence="13">
        <name>Mg(2+)</name>
        <dbReference type="ChEBI" id="CHEBI:18420"/>
    </cofactor>
</comment>
<dbReference type="InterPro" id="IPR027417">
    <property type="entry name" value="P-loop_NTPase"/>
</dbReference>
<evidence type="ECO:0000259" key="17">
    <source>
        <dbReference type="PROSITE" id="PS51217"/>
    </source>
</evidence>
<keyword evidence="3 13" id="KW-0227">DNA damage</keyword>
<evidence type="ECO:0000256" key="7">
    <source>
        <dbReference type="ARBA" id="ARBA00022840"/>
    </source>
</evidence>
<dbReference type="AlphaFoldDB" id="A0A5N1IC63"/>
<dbReference type="InterPro" id="IPR011604">
    <property type="entry name" value="PDDEXK-like_dom_sf"/>
</dbReference>
<name>A0A5N1IC63_LACJE</name>
<feature type="coiled-coil region" evidence="15">
    <location>
        <begin position="53"/>
        <end position="93"/>
    </location>
</feature>
<dbReference type="PANTHER" id="PTHR11070">
    <property type="entry name" value="UVRD / RECB / PCRA DNA HELICASE FAMILY MEMBER"/>
    <property type="match status" value="1"/>
</dbReference>
<comment type="similarity">
    <text evidence="13">Belongs to the helicase family. AddA subfamily.</text>
</comment>
<gene>
    <name evidence="13 18" type="primary">addA</name>
    <name evidence="18" type="ORF">F6H94_04995</name>
</gene>
<feature type="domain" description="UvrD-like helicase C-terminal" evidence="17">
    <location>
        <begin position="478"/>
        <end position="771"/>
    </location>
</feature>
<keyword evidence="15" id="KW-0175">Coiled coil</keyword>
<keyword evidence="7 13" id="KW-0067">ATP-binding</keyword>
<feature type="binding site" evidence="14">
    <location>
        <begin position="23"/>
        <end position="30"/>
    </location>
    <ligand>
        <name>ATP</name>
        <dbReference type="ChEBI" id="CHEBI:30616"/>
    </ligand>
</feature>
<evidence type="ECO:0000256" key="5">
    <source>
        <dbReference type="ARBA" id="ARBA00022806"/>
    </source>
</evidence>
<evidence type="ECO:0000256" key="3">
    <source>
        <dbReference type="ARBA" id="ARBA00022763"/>
    </source>
</evidence>
<dbReference type="PROSITE" id="PS51198">
    <property type="entry name" value="UVRD_HELICASE_ATP_BIND"/>
    <property type="match status" value="1"/>
</dbReference>
<dbReference type="EC" id="5.6.2.4" evidence="13"/>
<dbReference type="RefSeq" id="WP_006587862.1">
    <property type="nucleotide sequence ID" value="NZ_CATOUV010000001.1"/>
</dbReference>
<keyword evidence="1 13" id="KW-0540">Nuclease</keyword>
<accession>A0A5N1IC63</accession>
<evidence type="ECO:0000313" key="18">
    <source>
        <dbReference type="EMBL" id="KAA9322504.1"/>
    </source>
</evidence>
<dbReference type="Proteomes" id="UP000327236">
    <property type="component" value="Unassembled WGS sequence"/>
</dbReference>
<dbReference type="CDD" id="cd17932">
    <property type="entry name" value="DEXQc_UvrD"/>
    <property type="match status" value="1"/>
</dbReference>
<evidence type="ECO:0000313" key="19">
    <source>
        <dbReference type="Proteomes" id="UP000327236"/>
    </source>
</evidence>
<dbReference type="InterPro" id="IPR014017">
    <property type="entry name" value="DNA_helicase_UvrD-like_C"/>
</dbReference>
<evidence type="ECO:0000256" key="13">
    <source>
        <dbReference type="HAMAP-Rule" id="MF_01451"/>
    </source>
</evidence>
<keyword evidence="8 13" id="KW-0238">DNA-binding</keyword>
<dbReference type="GO" id="GO:0005829">
    <property type="term" value="C:cytosol"/>
    <property type="evidence" value="ECO:0007669"/>
    <property type="project" value="TreeGrafter"/>
</dbReference>
<dbReference type="Pfam" id="PF00580">
    <property type="entry name" value="UvrD-helicase"/>
    <property type="match status" value="1"/>
</dbReference>
<dbReference type="GO" id="GO:0016887">
    <property type="term" value="F:ATP hydrolysis activity"/>
    <property type="evidence" value="ECO:0007669"/>
    <property type="project" value="RHEA"/>
</dbReference>
<dbReference type="Gene3D" id="3.90.320.10">
    <property type="match status" value="1"/>
</dbReference>
<evidence type="ECO:0000256" key="15">
    <source>
        <dbReference type="SAM" id="Coils"/>
    </source>
</evidence>
<dbReference type="SUPFAM" id="SSF52540">
    <property type="entry name" value="P-loop containing nucleoside triphosphate hydrolases"/>
    <property type="match status" value="1"/>
</dbReference>
<dbReference type="Gene3D" id="3.40.50.300">
    <property type="entry name" value="P-loop containing nucleotide triphosphate hydrolases"/>
    <property type="match status" value="4"/>
</dbReference>
<dbReference type="PANTHER" id="PTHR11070:SF48">
    <property type="entry name" value="ATP-DEPENDENT HELICASE_NUCLEASE SUBUNIT A"/>
    <property type="match status" value="1"/>
</dbReference>
<keyword evidence="9 13" id="KW-0234">DNA repair</keyword>
<dbReference type="HAMAP" id="MF_01451">
    <property type="entry name" value="AddA"/>
    <property type="match status" value="1"/>
</dbReference>
<evidence type="ECO:0000256" key="4">
    <source>
        <dbReference type="ARBA" id="ARBA00022801"/>
    </source>
</evidence>
<comment type="subunit">
    <text evidence="13">Heterodimer of AddA and AddB/RexB.</text>
</comment>
<keyword evidence="4 13" id="KW-0378">Hydrolase</keyword>
<proteinExistence type="inferred from homology"/>
<dbReference type="Pfam" id="PF13361">
    <property type="entry name" value="UvrD_C"/>
    <property type="match status" value="1"/>
</dbReference>
<keyword evidence="5 13" id="KW-0347">Helicase</keyword>
<dbReference type="PROSITE" id="PS51217">
    <property type="entry name" value="UVRD_HELICASE_CTER"/>
    <property type="match status" value="1"/>
</dbReference>
<dbReference type="GO" id="GO:0000724">
    <property type="term" value="P:double-strand break repair via homologous recombination"/>
    <property type="evidence" value="ECO:0007669"/>
    <property type="project" value="UniProtKB-UniRule"/>
</dbReference>
<evidence type="ECO:0000259" key="16">
    <source>
        <dbReference type="PROSITE" id="PS51198"/>
    </source>
</evidence>
<reference evidence="18 19" key="1">
    <citation type="submission" date="2019-09" db="EMBL/GenBank/DDBJ databases">
        <title>Draft genome sequence assemblies of isolates from the urinary tract.</title>
        <authorList>
            <person name="Mores C.R."/>
            <person name="Putonti C."/>
            <person name="Wolfe A.J."/>
        </authorList>
    </citation>
    <scope>NUCLEOTIDE SEQUENCE [LARGE SCALE GENOMIC DNA]</scope>
    <source>
        <strain evidence="18 19">UMB246</strain>
    </source>
</reference>
<comment type="catalytic activity">
    <reaction evidence="11 13">
        <text>Couples ATP hydrolysis with the unwinding of duplex DNA by translocating in the 3'-5' direction.</text>
        <dbReference type="EC" id="5.6.2.4"/>
    </reaction>
</comment>
<feature type="domain" description="UvrD-like helicase ATP-binding" evidence="16">
    <location>
        <begin position="2"/>
        <end position="466"/>
    </location>
</feature>
<evidence type="ECO:0000256" key="9">
    <source>
        <dbReference type="ARBA" id="ARBA00023204"/>
    </source>
</evidence>
<evidence type="ECO:0000256" key="12">
    <source>
        <dbReference type="ARBA" id="ARBA00048988"/>
    </source>
</evidence>
<dbReference type="InterPro" id="IPR014016">
    <property type="entry name" value="UvrD-like_ATP-bd"/>
</dbReference>
<feature type="coiled-coil region" evidence="15">
    <location>
        <begin position="650"/>
        <end position="677"/>
    </location>
</feature>
<evidence type="ECO:0000256" key="6">
    <source>
        <dbReference type="ARBA" id="ARBA00022839"/>
    </source>
</evidence>
<organism evidence="18 19">
    <name type="scientific">Lactobacillus jensenii</name>
    <dbReference type="NCBI Taxonomy" id="109790"/>
    <lineage>
        <taxon>Bacteria</taxon>
        <taxon>Bacillati</taxon>
        <taxon>Bacillota</taxon>
        <taxon>Bacilli</taxon>
        <taxon>Lactobacillales</taxon>
        <taxon>Lactobacillaceae</taxon>
        <taxon>Lactobacillus</taxon>
    </lineage>
</organism>
<evidence type="ECO:0000256" key="14">
    <source>
        <dbReference type="PROSITE-ProRule" id="PRU00560"/>
    </source>
</evidence>
<evidence type="ECO:0000256" key="1">
    <source>
        <dbReference type="ARBA" id="ARBA00022722"/>
    </source>
</evidence>
<dbReference type="NCBIfam" id="TIGR02785">
    <property type="entry name" value="addA_Gpos"/>
    <property type="match status" value="1"/>
</dbReference>
<keyword evidence="2 13" id="KW-0547">Nucleotide-binding</keyword>
<dbReference type="GeneID" id="31742960"/>
<keyword evidence="10 13" id="KW-0413">Isomerase</keyword>
<evidence type="ECO:0000256" key="10">
    <source>
        <dbReference type="ARBA" id="ARBA00023235"/>
    </source>
</evidence>
<comment type="function">
    <text evidence="13">The heterodimer acts as both an ATP-dependent DNA helicase and an ATP-dependent, dual-direction single-stranded exonuclease. Recognizes the chi site generating a DNA molecule suitable for the initiation of homologous recombination. The AddA nuclease domain is required for chi fragment generation; this subunit has the helicase and 3' -&gt; 5' nuclease activities.</text>
</comment>
<evidence type="ECO:0000256" key="11">
    <source>
        <dbReference type="ARBA" id="ARBA00034617"/>
    </source>
</evidence>
<comment type="caution">
    <text evidence="18">The sequence shown here is derived from an EMBL/GenBank/DDBJ whole genome shotgun (WGS) entry which is preliminary data.</text>
</comment>
<sequence length="1186" mass="135462">MVNYTKEQEAAINTREKDILVSASAGSGKTMVLAERVIKLIKDGTSLDNLLVITFTKAAANEMKERIKRVLNEEIAQNNSRELKRELLRAEVANISTIDSFCLDVVHRFYYVIGLDPSFSVLTDETQAALLKEKALRELEKKAFSNQDNPYRIFYDNFAGDRDANGARELLLDLYNYAMARPDYDLWLDSLAKDYELADDLSQAPFFVKVIKPYLSKILIEMTDKVDKILADPFNEATELEKIMKDFLSFSKRLAQAETSLENGSFDQIRASLQDCQFTENPRKSPKWDEDILDRYASLSQVRTELREQVKSLFAAFFVVDNEEQTAVMKQSSMIIKAVCLAEKELIATFNSLKRKQNLLDYSDMEQLAYQILTSDTTAGHLARQFYQNKFTEILVDEYQDINKLQERIIQLMKCEHNNLFMVGDVKQSIYGFRQADPSLFLNKYQKFAEDSSSKRIVLADNFRSTKPVTKIVNKLFNPLLTPDFGGIDYQNEGQLKFGASYYPDNLPAASELLFYDKSEASDESNQIQLVINRIKQLIDEGFEVFDVKTGLKRPIEFSDIAILTRSRSQNLDLLKQFAQNNIPLFVSDVANYFQTFELTIIMSYLKIVDNPDQDIPLVAVLRSPIFNFKEPDLAKIRIKSPNMSFYSALTNYVSENDELSKRIKDFLNQLADLRDFALNHRISETIWSIYARTSLLEIVTSLPNGKQRRINLENLYERANSYESAGFKGLYQFINFINRMRKNQKDLAQPLLSKEAENSVQLMTIHASKGLEFPVVFYLGLEHQFQKSDLSGNYIISGDSCGITVVRSDWRIDSLVKAMGNVTKQKQLLEEEARIMYVAVTRARQKLILVTNFKDFAKDTDNLKASLANNGSLTLTSELAAQKPADLLLPQLDLAHHFINQITDLQPEVESKQDFLVVTGDATVVELAKETNMDEKGEVSEFIVKNVKKLYEATYPFKDATTTTAYQSVSELKKAFNDPIDDELANSRFIKSANRYLQDIDTRPGFLFEDGFTGAEIGTAMHLILQFFDYQGNTSVEAEIERLVQSGKLNSKIVPHLPIAEITWFVNSDFAKKFWNEPGKLKREVSFSSLLPAADIFTPFSDPNAKILVHGTVDGYYLDDDGIILFDYKTDYVNKNQLAQSINKIKDKYTGQLRLYERALNQLGQEKVKSKYLILLDAQKIVEVK</sequence>
<dbReference type="EC" id="3.1.-.-" evidence="13"/>
<dbReference type="GO" id="GO:0003690">
    <property type="term" value="F:double-stranded DNA binding"/>
    <property type="evidence" value="ECO:0007669"/>
    <property type="project" value="UniProtKB-UniRule"/>
</dbReference>
<dbReference type="SUPFAM" id="SSF52980">
    <property type="entry name" value="Restriction endonuclease-like"/>
    <property type="match status" value="1"/>
</dbReference>
<keyword evidence="6 13" id="KW-0269">Exonuclease</keyword>
<dbReference type="EMBL" id="VYWW01000018">
    <property type="protein sequence ID" value="KAA9322504.1"/>
    <property type="molecule type" value="Genomic_DNA"/>
</dbReference>
<comment type="catalytic activity">
    <reaction evidence="12 13">
        <text>ATP + H2O = ADP + phosphate + H(+)</text>
        <dbReference type="Rhea" id="RHEA:13065"/>
        <dbReference type="ChEBI" id="CHEBI:15377"/>
        <dbReference type="ChEBI" id="CHEBI:15378"/>
        <dbReference type="ChEBI" id="CHEBI:30616"/>
        <dbReference type="ChEBI" id="CHEBI:43474"/>
        <dbReference type="ChEBI" id="CHEBI:456216"/>
        <dbReference type="EC" id="5.6.2.4"/>
    </reaction>
</comment>
<protein>
    <recommendedName>
        <fullName evidence="13">ATP-dependent helicase/nuclease subunit A</fullName>
        <ecNumber evidence="13">3.1.-.-</ecNumber>
        <ecNumber evidence="13">5.6.2.4</ecNumber>
    </recommendedName>
    <alternativeName>
        <fullName evidence="13">ATP-dependent helicase/nuclease AddA</fullName>
    </alternativeName>
    <alternativeName>
        <fullName evidence="13">DNA 3'-5' helicase AddA</fullName>
    </alternativeName>
</protein>
<evidence type="ECO:0000256" key="2">
    <source>
        <dbReference type="ARBA" id="ARBA00022741"/>
    </source>
</evidence>
<dbReference type="GO" id="GO:0005524">
    <property type="term" value="F:ATP binding"/>
    <property type="evidence" value="ECO:0007669"/>
    <property type="project" value="UniProtKB-UniRule"/>
</dbReference>